<organism evidence="2 3">
    <name type="scientific">Aliarcobacter vitoriensis</name>
    <dbReference type="NCBI Taxonomy" id="2011099"/>
    <lineage>
        <taxon>Bacteria</taxon>
        <taxon>Pseudomonadati</taxon>
        <taxon>Campylobacterota</taxon>
        <taxon>Epsilonproteobacteria</taxon>
        <taxon>Campylobacterales</taxon>
        <taxon>Arcobacteraceae</taxon>
        <taxon>Aliarcobacter</taxon>
    </lineage>
</organism>
<feature type="domain" description="Glycosyl transferase family 1" evidence="1">
    <location>
        <begin position="158"/>
        <end position="320"/>
    </location>
</feature>
<dbReference type="EMBL" id="PDKB01000003">
    <property type="protein sequence ID" value="RBQ29872.1"/>
    <property type="molecule type" value="Genomic_DNA"/>
</dbReference>
<dbReference type="PANTHER" id="PTHR12526">
    <property type="entry name" value="GLYCOSYLTRANSFERASE"/>
    <property type="match status" value="1"/>
</dbReference>
<comment type="caution">
    <text evidence="2">The sequence shown here is derived from an EMBL/GenBank/DDBJ whole genome shotgun (WGS) entry which is preliminary data.</text>
</comment>
<name>A0A366MWU0_9BACT</name>
<dbReference type="PANTHER" id="PTHR12526:SF630">
    <property type="entry name" value="GLYCOSYLTRANSFERASE"/>
    <property type="match status" value="1"/>
</dbReference>
<dbReference type="SUPFAM" id="SSF53756">
    <property type="entry name" value="UDP-Glycosyltransferase/glycogen phosphorylase"/>
    <property type="match status" value="1"/>
</dbReference>
<keyword evidence="3" id="KW-1185">Reference proteome</keyword>
<dbReference type="AlphaFoldDB" id="A0A366MWU0"/>
<dbReference type="GO" id="GO:0016757">
    <property type="term" value="F:glycosyltransferase activity"/>
    <property type="evidence" value="ECO:0007669"/>
    <property type="project" value="InterPro"/>
</dbReference>
<protein>
    <submittedName>
        <fullName evidence="2">Lipopolysaccharide biosynthesis protein</fullName>
    </submittedName>
</protein>
<accession>A0A366MWU0</accession>
<dbReference type="InterPro" id="IPR001296">
    <property type="entry name" value="Glyco_trans_1"/>
</dbReference>
<dbReference type="OrthoDB" id="9802525at2"/>
<dbReference type="Pfam" id="PF00534">
    <property type="entry name" value="Glycos_transf_1"/>
    <property type="match status" value="1"/>
</dbReference>
<evidence type="ECO:0000313" key="3">
    <source>
        <dbReference type="Proteomes" id="UP000252669"/>
    </source>
</evidence>
<evidence type="ECO:0000259" key="1">
    <source>
        <dbReference type="Pfam" id="PF00534"/>
    </source>
</evidence>
<proteinExistence type="predicted"/>
<dbReference type="Proteomes" id="UP000252669">
    <property type="component" value="Unassembled WGS sequence"/>
</dbReference>
<sequence length="337" mass="38995">MEIDSIKLAKKLSPYCNIVLVTKKGGFLEQNFDKYFLKNNDVKLESLAFKSFSIINTILGTKIILKKYNIQNILYFGTSKLRVVYFSILGTNINLICRHGTTRTRRKKGFFNKLVYSRVDYHISISNHLLDNIKQIFPFGKHTMSFLIYPSIEPMNIERQNSMKLTLLHTGRIAKGKGQIDAIKACEVLTQNNIDFELILVGGYEEGYEEEFTNFYNTIEYKEKVKLIGFTDEVDMYLKKADIFLFPSYGEGFGNSFLEALNAELKCISYKNTIFPELRNLGLDFVVVGNKSVDKLKEELLKVAKNEVFFDLKKNKEIIETIFSQDSEIKKYLEILK</sequence>
<dbReference type="CDD" id="cd03801">
    <property type="entry name" value="GT4_PimA-like"/>
    <property type="match status" value="1"/>
</dbReference>
<evidence type="ECO:0000313" key="2">
    <source>
        <dbReference type="EMBL" id="RBQ29872.1"/>
    </source>
</evidence>
<gene>
    <name evidence="2" type="ORF">CRU91_02685</name>
</gene>
<reference evidence="2 3" key="1">
    <citation type="submission" date="2017-10" db="EMBL/GenBank/DDBJ databases">
        <title>Genomics of the genus Arcobacter.</title>
        <authorList>
            <person name="Perez-Cataluna A."/>
            <person name="Figueras M.J."/>
        </authorList>
    </citation>
    <scope>NUCLEOTIDE SEQUENCE [LARGE SCALE GENOMIC DNA]</scope>
    <source>
        <strain evidence="2 3">CECT 9230</strain>
    </source>
</reference>
<dbReference type="Gene3D" id="3.40.50.2000">
    <property type="entry name" value="Glycogen Phosphorylase B"/>
    <property type="match status" value="2"/>
</dbReference>